<evidence type="ECO:0000256" key="1">
    <source>
        <dbReference type="SAM" id="SignalP"/>
    </source>
</evidence>
<dbReference type="EMBL" id="JAZHBO010000001">
    <property type="protein sequence ID" value="MEF2155240.1"/>
    <property type="molecule type" value="Genomic_DNA"/>
</dbReference>
<evidence type="ECO:0000313" key="2">
    <source>
        <dbReference type="EMBL" id="MEF2155240.1"/>
    </source>
</evidence>
<accession>A0ABU7UYR8</accession>
<keyword evidence="3" id="KW-1185">Reference proteome</keyword>
<evidence type="ECO:0000313" key="3">
    <source>
        <dbReference type="Proteomes" id="UP001356170"/>
    </source>
</evidence>
<feature type="signal peptide" evidence="1">
    <location>
        <begin position="1"/>
        <end position="22"/>
    </location>
</feature>
<comment type="caution">
    <text evidence="2">The sequence shown here is derived from an EMBL/GenBank/DDBJ whole genome shotgun (WGS) entry which is preliminary data.</text>
</comment>
<name>A0ABU7UYR8_9GAMM</name>
<organism evidence="2 3">
    <name type="scientific">Aquilutibacter rugosus</name>
    <dbReference type="NCBI Taxonomy" id="3115820"/>
    <lineage>
        <taxon>Bacteria</taxon>
        <taxon>Pseudomonadati</taxon>
        <taxon>Pseudomonadota</taxon>
        <taxon>Gammaproteobacteria</taxon>
        <taxon>Lysobacterales</taxon>
        <taxon>Lysobacteraceae</taxon>
        <taxon>Aquilutibacter</taxon>
    </lineage>
</organism>
<proteinExistence type="predicted"/>
<reference evidence="2 3" key="1">
    <citation type="submission" date="2024-01" db="EMBL/GenBank/DDBJ databases">
        <title>Novel species of the genus Luteimonas isolated from rivers.</title>
        <authorList>
            <person name="Lu H."/>
        </authorList>
    </citation>
    <scope>NUCLEOTIDE SEQUENCE [LARGE SCALE GENOMIC DNA]</scope>
    <source>
        <strain evidence="2 3">FXH3W</strain>
    </source>
</reference>
<feature type="chain" id="PRO_5046041404" evidence="1">
    <location>
        <begin position="23"/>
        <end position="338"/>
    </location>
</feature>
<keyword evidence="1" id="KW-0732">Signal</keyword>
<dbReference type="Proteomes" id="UP001356170">
    <property type="component" value="Unassembled WGS sequence"/>
</dbReference>
<gene>
    <name evidence="2" type="ORF">V3390_03210</name>
</gene>
<protein>
    <submittedName>
        <fullName evidence="2">Uncharacterized protein</fullName>
    </submittedName>
</protein>
<sequence>MKTAYFVGALSLALVLPSQMSAAERQTLTLYRKAIDIHGCGETWMTSQSEDSCREKIAAYKAAEAASDATAPEKEQMQRERLALESEYIGVLRLSGKKPEARQQLQKSMAELDRASPADKAPIARVVAIDLYRQAALLAFAAGDTRAADQAIDQFRNLSQGFFGAVDSMKDNKKLMLTQQNNAIAAAGFEMEVGKIYADQLKAAGNKASSEVREKAVMAYQRARQWAIARAQHNWNGFAQATPQVQFADATLALAQIAKDADDMAGLASAIGEAKAAVCNRPNTNDKYGDAEAEERCLQTIVMEGWVTGDNQALIRRVAENNDKSFRDAMESLRNKKK</sequence>
<dbReference type="RefSeq" id="WP_331703322.1">
    <property type="nucleotide sequence ID" value="NZ_JAZHBO010000001.1"/>
</dbReference>